<proteinExistence type="inferred from homology"/>
<dbReference type="CDD" id="cd15831">
    <property type="entry name" value="BTAD"/>
    <property type="match status" value="1"/>
</dbReference>
<dbReference type="Pfam" id="PF13191">
    <property type="entry name" value="AAA_16"/>
    <property type="match status" value="1"/>
</dbReference>
<evidence type="ECO:0000256" key="3">
    <source>
        <dbReference type="ARBA" id="ARBA00023125"/>
    </source>
</evidence>
<dbReference type="SMART" id="SM00862">
    <property type="entry name" value="Trans_reg_C"/>
    <property type="match status" value="1"/>
</dbReference>
<dbReference type="PANTHER" id="PTHR35807">
    <property type="entry name" value="TRANSCRIPTIONAL REGULATOR REDD-RELATED"/>
    <property type="match status" value="1"/>
</dbReference>
<organism evidence="7 8">
    <name type="scientific">Microtetraspora glauca</name>
    <dbReference type="NCBI Taxonomy" id="1996"/>
    <lineage>
        <taxon>Bacteria</taxon>
        <taxon>Bacillati</taxon>
        <taxon>Actinomycetota</taxon>
        <taxon>Actinomycetes</taxon>
        <taxon>Streptosporangiales</taxon>
        <taxon>Streptosporangiaceae</taxon>
        <taxon>Microtetraspora</taxon>
    </lineage>
</organism>
<evidence type="ECO:0000313" key="7">
    <source>
        <dbReference type="EMBL" id="MEV0971344.1"/>
    </source>
</evidence>
<dbReference type="InterPro" id="IPR036388">
    <property type="entry name" value="WH-like_DNA-bd_sf"/>
</dbReference>
<dbReference type="SUPFAM" id="SSF48452">
    <property type="entry name" value="TPR-like"/>
    <property type="match status" value="1"/>
</dbReference>
<dbReference type="PANTHER" id="PTHR35807:SF1">
    <property type="entry name" value="TRANSCRIPTIONAL REGULATOR REDD"/>
    <property type="match status" value="1"/>
</dbReference>
<evidence type="ECO:0000256" key="1">
    <source>
        <dbReference type="ARBA" id="ARBA00005820"/>
    </source>
</evidence>
<dbReference type="Pfam" id="PF00486">
    <property type="entry name" value="Trans_reg_C"/>
    <property type="match status" value="1"/>
</dbReference>
<name>A0ABV3GI66_MICGL</name>
<dbReference type="InterPro" id="IPR001867">
    <property type="entry name" value="OmpR/PhoB-type_DNA-bd"/>
</dbReference>
<evidence type="ECO:0000256" key="2">
    <source>
        <dbReference type="ARBA" id="ARBA00023015"/>
    </source>
</evidence>
<dbReference type="Gene3D" id="1.10.10.10">
    <property type="entry name" value="Winged helix-like DNA-binding domain superfamily/Winged helix DNA-binding domain"/>
    <property type="match status" value="1"/>
</dbReference>
<evidence type="ECO:0000256" key="4">
    <source>
        <dbReference type="ARBA" id="ARBA00023163"/>
    </source>
</evidence>
<dbReference type="CDD" id="cd01983">
    <property type="entry name" value="SIMIBI"/>
    <property type="match status" value="1"/>
</dbReference>
<keyword evidence="2" id="KW-0805">Transcription regulation</keyword>
<dbReference type="PROSITE" id="PS51755">
    <property type="entry name" value="OMPR_PHOB"/>
    <property type="match status" value="1"/>
</dbReference>
<sequence length="1134" mass="120172">MNRALMVRLRVLGQCRAEVEGSPADLGTSLQRAVIARLVCAQGHVVSTDRFIDDLWHGQPPPRGLAALQVYISNLRRVLEPGRPPRTPARVLVSAPPGYRLNLDADAVDAWCFPRLVDAAVAALHAGRPAEALETIDEALALWTGPAYAEFADEEWAAPEATRLDELRMVAVDYRAEAALALGRHAEIVPELERHAHAHPLRENGVRLLALALYRSGRQGEALAAIRRTRQTLAEELGVDPGPRLRGLETDILAQADSLHLIPAQVTAGVPAAVPVAVPVAVPAAASAAQAPAALRDAPDPMIGRTAELARLTAAAAQARSGFRVAWLGGDAGSGKSTLADALARTLAAEGWRTAVGRCPETVGGVPPAWAWSEVLRHLSAGSPPAPEIAVRLAPLLEDDTRQVVGQFWLAQAAGEYLEGVPGPLLIVIEDAHRADEETLQLLRHLAVRLARTPVLVLLTHRPSEAAADLMATGAALAVQAAEHVTLDGLGERDVARLLRERSGVDVDPATARTVTERTGGNPLFVSEIARLLAVDGPSAVHALPPGVRDLIRRRVARLPATAQTTLRNAAVLGRDADADVLIAMSGTDEETVLDGLEAGVLSGLLTEPLPGQVRFAHVLVRETLYEDVPRLRRTRLHGKVVAALERVRPGDVGALGHHALAAATTATAAKAAQYAARAADQASGLYAHKEAATLLEGALAALDLEAGTGIGTGIGNRTGSGDGPAARTRVELLCRLVSAKAHAGDVVSALSTRATALSLARGIGDPLLIARAVAAFDAPVIWTIQPDRRIDDDVVRAAWDAMPAEAGMARCRVLVALAHQLEGHDSELVETVSAEALRIARDLDDPRLLCMALNARYWVCVEPGRREELERLGQDLLEASALGGLLGYQTLGHIALCMVALGRNDWAMARRHADQAVELSTSGQLGLALGVLAVLDALHLLVRGEFERAEAAYSSIAEQMVQAGAPNGAAFGVLGRLVVHLSSGRGHESLPGIHALWERMPDQVDEVYTHTLILSGRLDEARAVWQAGHAPRRDYYWQIMMTMRACNAIALGDRGVARECLRLLLPFQDELAGLHSGSITLGPIAHTLGELAAFLGDLDAAAAHYAAAAEVAGRAGSPHWRERALRALTSVTS</sequence>
<accession>A0ABV3GI66</accession>
<reference evidence="7 8" key="1">
    <citation type="submission" date="2024-06" db="EMBL/GenBank/DDBJ databases">
        <title>The Natural Products Discovery Center: Release of the First 8490 Sequenced Strains for Exploring Actinobacteria Biosynthetic Diversity.</title>
        <authorList>
            <person name="Kalkreuter E."/>
            <person name="Kautsar S.A."/>
            <person name="Yang D."/>
            <person name="Bader C.D."/>
            <person name="Teijaro C.N."/>
            <person name="Fluegel L."/>
            <person name="Davis C.M."/>
            <person name="Simpson J.R."/>
            <person name="Lauterbach L."/>
            <person name="Steele A.D."/>
            <person name="Gui C."/>
            <person name="Meng S."/>
            <person name="Li G."/>
            <person name="Viehrig K."/>
            <person name="Ye F."/>
            <person name="Su P."/>
            <person name="Kiefer A.F."/>
            <person name="Nichols A."/>
            <person name="Cepeda A.J."/>
            <person name="Yan W."/>
            <person name="Fan B."/>
            <person name="Jiang Y."/>
            <person name="Adhikari A."/>
            <person name="Zheng C.-J."/>
            <person name="Schuster L."/>
            <person name="Cowan T.M."/>
            <person name="Smanski M.J."/>
            <person name="Chevrette M.G."/>
            <person name="De Carvalho L.P.S."/>
            <person name="Shen B."/>
        </authorList>
    </citation>
    <scope>NUCLEOTIDE SEQUENCE [LARGE SCALE GENOMIC DNA]</scope>
    <source>
        <strain evidence="7 8">NPDC050100</strain>
    </source>
</reference>
<keyword evidence="3 5" id="KW-0238">DNA-binding</keyword>
<evidence type="ECO:0000259" key="6">
    <source>
        <dbReference type="PROSITE" id="PS51755"/>
    </source>
</evidence>
<evidence type="ECO:0000256" key="5">
    <source>
        <dbReference type="PROSITE-ProRule" id="PRU01091"/>
    </source>
</evidence>
<dbReference type="SUPFAM" id="SSF46894">
    <property type="entry name" value="C-terminal effector domain of the bipartite response regulators"/>
    <property type="match status" value="1"/>
</dbReference>
<comment type="caution">
    <text evidence="7">The sequence shown here is derived from an EMBL/GenBank/DDBJ whole genome shotgun (WGS) entry which is preliminary data.</text>
</comment>
<feature type="DNA-binding region" description="OmpR/PhoB-type" evidence="5">
    <location>
        <begin position="1"/>
        <end position="103"/>
    </location>
</feature>
<protein>
    <submittedName>
        <fullName evidence="7">BTAD domain-containing putative transcriptional regulator</fullName>
    </submittedName>
</protein>
<gene>
    <name evidence="7" type="ORF">AB0I59_22180</name>
</gene>
<keyword evidence="8" id="KW-1185">Reference proteome</keyword>
<dbReference type="InterPro" id="IPR016032">
    <property type="entry name" value="Sig_transdc_resp-reg_C-effctor"/>
</dbReference>
<dbReference type="Gene3D" id="3.40.50.300">
    <property type="entry name" value="P-loop containing nucleotide triphosphate hydrolases"/>
    <property type="match status" value="1"/>
</dbReference>
<comment type="similarity">
    <text evidence="1">Belongs to the AfsR/DnrI/RedD regulatory family.</text>
</comment>
<dbReference type="EMBL" id="JBFALK010000012">
    <property type="protein sequence ID" value="MEV0971344.1"/>
    <property type="molecule type" value="Genomic_DNA"/>
</dbReference>
<dbReference type="SMART" id="SM01043">
    <property type="entry name" value="BTAD"/>
    <property type="match status" value="1"/>
</dbReference>
<dbReference type="InterPro" id="IPR027417">
    <property type="entry name" value="P-loop_NTPase"/>
</dbReference>
<dbReference type="InterPro" id="IPR041664">
    <property type="entry name" value="AAA_16"/>
</dbReference>
<dbReference type="SUPFAM" id="SSF52540">
    <property type="entry name" value="P-loop containing nucleoside triphosphate hydrolases"/>
    <property type="match status" value="1"/>
</dbReference>
<dbReference type="Gene3D" id="1.25.40.10">
    <property type="entry name" value="Tetratricopeptide repeat domain"/>
    <property type="match status" value="2"/>
</dbReference>
<evidence type="ECO:0000313" key="8">
    <source>
        <dbReference type="Proteomes" id="UP001551675"/>
    </source>
</evidence>
<keyword evidence="4" id="KW-0804">Transcription</keyword>
<dbReference type="InterPro" id="IPR011990">
    <property type="entry name" value="TPR-like_helical_dom_sf"/>
</dbReference>
<dbReference type="Proteomes" id="UP001551675">
    <property type="component" value="Unassembled WGS sequence"/>
</dbReference>
<dbReference type="Pfam" id="PF03704">
    <property type="entry name" value="BTAD"/>
    <property type="match status" value="1"/>
</dbReference>
<dbReference type="InterPro" id="IPR005158">
    <property type="entry name" value="BTAD"/>
</dbReference>
<dbReference type="RefSeq" id="WP_358135549.1">
    <property type="nucleotide sequence ID" value="NZ_JBFALK010000012.1"/>
</dbReference>
<feature type="domain" description="OmpR/PhoB-type" evidence="6">
    <location>
        <begin position="1"/>
        <end position="103"/>
    </location>
</feature>
<dbReference type="InterPro" id="IPR051677">
    <property type="entry name" value="AfsR-DnrI-RedD_regulator"/>
</dbReference>